<evidence type="ECO:0000313" key="2">
    <source>
        <dbReference type="Proteomes" id="UP000694867"/>
    </source>
</evidence>
<sequence length="200" mass="22872">MLSLDRAHKYHLEHLNQFNAEVIAEFCKLAVQSLLAGDLSQNEKLYAKAASRLQSDTEIVNQSIEALVALFKLAARRNLSKLQDSLVLTQLSQTHVDIIAESYVEVHHVIERHVKEILPTPLSYRSLEWRLAAVIATRSLRGLMDPVLTLQFQLIDCNGYPRKVMLECSIDNLRKLRDVVEEALLMAKSRRVRKVTRMLT</sequence>
<dbReference type="PANTHER" id="PTHR15857:SF0">
    <property type="entry name" value="COMM DOMAIN-CONTAINING PROTEIN 2"/>
    <property type="match status" value="1"/>
</dbReference>
<dbReference type="InterPro" id="IPR017920">
    <property type="entry name" value="COMM"/>
</dbReference>
<dbReference type="KEGG" id="goe:100899971"/>
<reference evidence="3" key="1">
    <citation type="submission" date="2025-08" db="UniProtKB">
        <authorList>
            <consortium name="RefSeq"/>
        </authorList>
    </citation>
    <scope>IDENTIFICATION</scope>
</reference>
<dbReference type="PANTHER" id="PTHR15857">
    <property type="entry name" value="COMM DOMAIN CONTAINING PROTEIN 2"/>
    <property type="match status" value="1"/>
</dbReference>
<dbReference type="Pfam" id="PF07258">
    <property type="entry name" value="COMM_domain"/>
    <property type="match status" value="1"/>
</dbReference>
<dbReference type="Pfam" id="PF21672">
    <property type="entry name" value="COMM_HN"/>
    <property type="match status" value="1"/>
</dbReference>
<dbReference type="GeneID" id="100899971"/>
<accession>A0AAJ6QT45</accession>
<dbReference type="Proteomes" id="UP000694867">
    <property type="component" value="Unplaced"/>
</dbReference>
<dbReference type="AlphaFoldDB" id="A0AAJ6QT45"/>
<evidence type="ECO:0000313" key="3">
    <source>
        <dbReference type="RefSeq" id="XP_003742998.1"/>
    </source>
</evidence>
<proteinExistence type="predicted"/>
<keyword evidence="2" id="KW-1185">Reference proteome</keyword>
<organism evidence="2 3">
    <name type="scientific">Galendromus occidentalis</name>
    <name type="common">western predatory mite</name>
    <dbReference type="NCBI Taxonomy" id="34638"/>
    <lineage>
        <taxon>Eukaryota</taxon>
        <taxon>Metazoa</taxon>
        <taxon>Ecdysozoa</taxon>
        <taxon>Arthropoda</taxon>
        <taxon>Chelicerata</taxon>
        <taxon>Arachnida</taxon>
        <taxon>Acari</taxon>
        <taxon>Parasitiformes</taxon>
        <taxon>Mesostigmata</taxon>
        <taxon>Gamasina</taxon>
        <taxon>Phytoseioidea</taxon>
        <taxon>Phytoseiidae</taxon>
        <taxon>Typhlodrominae</taxon>
        <taxon>Galendromus</taxon>
    </lineage>
</organism>
<evidence type="ECO:0000259" key="1">
    <source>
        <dbReference type="PROSITE" id="PS51269"/>
    </source>
</evidence>
<name>A0AAJ6QT45_9ACAR</name>
<protein>
    <submittedName>
        <fullName evidence="3">COMM domain-containing protein 2</fullName>
    </submittedName>
</protein>
<dbReference type="RefSeq" id="XP_003742998.1">
    <property type="nucleotide sequence ID" value="XM_003742950.2"/>
</dbReference>
<dbReference type="InterPro" id="IPR037354">
    <property type="entry name" value="Commd2"/>
</dbReference>
<gene>
    <name evidence="3" type="primary">LOC100899971</name>
</gene>
<feature type="domain" description="COMM" evidence="1">
    <location>
        <begin position="123"/>
        <end position="191"/>
    </location>
</feature>
<dbReference type="PROSITE" id="PS51269">
    <property type="entry name" value="COMM"/>
    <property type="match status" value="1"/>
</dbReference>